<reference evidence="8 9" key="1">
    <citation type="submission" date="2019-10" db="EMBL/GenBank/DDBJ databases">
        <title>Whole genome shotgun sequence of Acrocarpospora corrugata NBRC 13972.</title>
        <authorList>
            <person name="Ichikawa N."/>
            <person name="Kimura A."/>
            <person name="Kitahashi Y."/>
            <person name="Komaki H."/>
            <person name="Oguchi A."/>
        </authorList>
    </citation>
    <scope>NUCLEOTIDE SEQUENCE [LARGE SCALE GENOMIC DNA]</scope>
    <source>
        <strain evidence="8 9">NBRC 13972</strain>
    </source>
</reference>
<feature type="transmembrane region" description="Helical" evidence="6">
    <location>
        <begin position="277"/>
        <end position="294"/>
    </location>
</feature>
<feature type="transmembrane region" description="Helical" evidence="6">
    <location>
        <begin position="87"/>
        <end position="108"/>
    </location>
</feature>
<dbReference type="Gene3D" id="1.20.1250.20">
    <property type="entry name" value="MFS general substrate transporter like domains"/>
    <property type="match status" value="2"/>
</dbReference>
<feature type="transmembrane region" description="Helical" evidence="6">
    <location>
        <begin position="55"/>
        <end position="75"/>
    </location>
</feature>
<dbReference type="PANTHER" id="PTHR23534:SF1">
    <property type="entry name" value="MAJOR FACILITATOR SUPERFAMILY PROTEIN"/>
    <property type="match status" value="1"/>
</dbReference>
<dbReference type="RefSeq" id="WP_155334797.1">
    <property type="nucleotide sequence ID" value="NZ_BAAABN010000078.1"/>
</dbReference>
<feature type="transmembrane region" description="Helical" evidence="6">
    <location>
        <begin position="337"/>
        <end position="358"/>
    </location>
</feature>
<feature type="transmembrane region" description="Helical" evidence="6">
    <location>
        <begin position="306"/>
        <end position="330"/>
    </location>
</feature>
<dbReference type="PROSITE" id="PS50850">
    <property type="entry name" value="MFS"/>
    <property type="match status" value="1"/>
</dbReference>
<keyword evidence="9" id="KW-1185">Reference proteome</keyword>
<dbReference type="Proteomes" id="UP000334990">
    <property type="component" value="Unassembled WGS sequence"/>
</dbReference>
<accession>A0A5M3VQ60</accession>
<evidence type="ECO:0000259" key="7">
    <source>
        <dbReference type="PROSITE" id="PS50850"/>
    </source>
</evidence>
<dbReference type="Pfam" id="PF07690">
    <property type="entry name" value="MFS_1"/>
    <property type="match status" value="1"/>
</dbReference>
<keyword evidence="4 6" id="KW-0472">Membrane</keyword>
<evidence type="ECO:0000256" key="3">
    <source>
        <dbReference type="ARBA" id="ARBA00022989"/>
    </source>
</evidence>
<feature type="compositionally biased region" description="Low complexity" evidence="5">
    <location>
        <begin position="230"/>
        <end position="254"/>
    </location>
</feature>
<feature type="transmembrane region" description="Helical" evidence="6">
    <location>
        <begin position="144"/>
        <end position="162"/>
    </location>
</feature>
<evidence type="ECO:0000313" key="8">
    <source>
        <dbReference type="EMBL" id="GER98348.1"/>
    </source>
</evidence>
<dbReference type="AlphaFoldDB" id="A0A5M3VQ60"/>
<feature type="transmembrane region" description="Helical" evidence="6">
    <location>
        <begin position="25"/>
        <end position="49"/>
    </location>
</feature>
<gene>
    <name evidence="8" type="ORF">Acor_04100</name>
</gene>
<dbReference type="InterPro" id="IPR036259">
    <property type="entry name" value="MFS_trans_sf"/>
</dbReference>
<evidence type="ECO:0000313" key="9">
    <source>
        <dbReference type="Proteomes" id="UP000334990"/>
    </source>
</evidence>
<keyword evidence="2 6" id="KW-0812">Transmembrane</keyword>
<evidence type="ECO:0000256" key="5">
    <source>
        <dbReference type="SAM" id="MobiDB-lite"/>
    </source>
</evidence>
<name>A0A5M3VQ60_9ACTN</name>
<protein>
    <submittedName>
        <fullName evidence="8">MFS transporter</fullName>
    </submittedName>
</protein>
<evidence type="ECO:0000256" key="1">
    <source>
        <dbReference type="ARBA" id="ARBA00004651"/>
    </source>
</evidence>
<dbReference type="SUPFAM" id="SSF103473">
    <property type="entry name" value="MFS general substrate transporter"/>
    <property type="match status" value="1"/>
</dbReference>
<feature type="domain" description="Major facilitator superfamily (MFS) profile" evidence="7">
    <location>
        <begin position="22"/>
        <end position="448"/>
    </location>
</feature>
<comment type="subcellular location">
    <subcellularLocation>
        <location evidence="1">Cell membrane</location>
        <topology evidence="1">Multi-pass membrane protein</topology>
    </subcellularLocation>
</comment>
<feature type="region of interest" description="Disordered" evidence="5">
    <location>
        <begin position="214"/>
        <end position="254"/>
    </location>
</feature>
<dbReference type="GO" id="GO:0005886">
    <property type="term" value="C:plasma membrane"/>
    <property type="evidence" value="ECO:0007669"/>
    <property type="project" value="UniProtKB-SubCell"/>
</dbReference>
<dbReference type="InterPro" id="IPR011701">
    <property type="entry name" value="MFS"/>
</dbReference>
<dbReference type="OrthoDB" id="9776171at2"/>
<comment type="caution">
    <text evidence="8">The sequence shown here is derived from an EMBL/GenBank/DDBJ whole genome shotgun (WGS) entry which is preliminary data.</text>
</comment>
<dbReference type="PANTHER" id="PTHR23534">
    <property type="entry name" value="MFS PERMEASE"/>
    <property type="match status" value="1"/>
</dbReference>
<dbReference type="InterPro" id="IPR020846">
    <property type="entry name" value="MFS_dom"/>
</dbReference>
<proteinExistence type="predicted"/>
<dbReference type="GO" id="GO:0022857">
    <property type="term" value="F:transmembrane transporter activity"/>
    <property type="evidence" value="ECO:0007669"/>
    <property type="project" value="InterPro"/>
</dbReference>
<evidence type="ECO:0000256" key="2">
    <source>
        <dbReference type="ARBA" id="ARBA00022692"/>
    </source>
</evidence>
<feature type="transmembrane region" description="Helical" evidence="6">
    <location>
        <begin position="398"/>
        <end position="420"/>
    </location>
</feature>
<dbReference type="EMBL" id="BLAD01000036">
    <property type="protein sequence ID" value="GER98348.1"/>
    <property type="molecule type" value="Genomic_DNA"/>
</dbReference>
<organism evidence="8 9">
    <name type="scientific">Acrocarpospora corrugata</name>
    <dbReference type="NCBI Taxonomy" id="35763"/>
    <lineage>
        <taxon>Bacteria</taxon>
        <taxon>Bacillati</taxon>
        <taxon>Actinomycetota</taxon>
        <taxon>Actinomycetes</taxon>
        <taxon>Streptosporangiales</taxon>
        <taxon>Streptosporangiaceae</taxon>
        <taxon>Acrocarpospora</taxon>
    </lineage>
</organism>
<feature type="transmembrane region" description="Helical" evidence="6">
    <location>
        <begin position="364"/>
        <end position="386"/>
    </location>
</feature>
<sequence length="456" mass="45876">MTSAPHISPVTAVDLRAAQRRTLSVLSLAQVISGVGVAVGVALSSLYVAKLSGSTAISGLAGTATVLGAALLALPTARTTGRSGRRAGLTLAYGAAVAGCLLAVVAVALTSWPLLLVALVLIGAASAGNLSARYSATDLAPEGHAARHLSLVVWSATLGSVTGPNLAEPAADLAETLTLPRAAGPFVLAGITFAIATLIINLGLRPDPLLLARATQRPPTPHDLDFAPDPTESPATKPAAKPATTPATEKPAAKASLADTLREAWETIRVIPAARQALIAIAVSHTAMVSIMSMTPVHLDHGHAEISVIGIVISLHIAGMYVLSPVVGWLADRLGRVPVLIAGMILLLISAALAGTAGYGVPQIAAGLFILGLGWSCGLVAGSALLTESVPLNRRPAVQGLSDLIMNICGATGALLAGAVVGAASFAALNTAAAIMVALTTLTLLRRRPPTPTQSA</sequence>
<feature type="transmembrane region" description="Helical" evidence="6">
    <location>
        <begin position="182"/>
        <end position="204"/>
    </location>
</feature>
<feature type="transmembrane region" description="Helical" evidence="6">
    <location>
        <begin position="114"/>
        <end position="132"/>
    </location>
</feature>
<evidence type="ECO:0000256" key="6">
    <source>
        <dbReference type="SAM" id="Phobius"/>
    </source>
</evidence>
<keyword evidence="3 6" id="KW-1133">Transmembrane helix</keyword>
<evidence type="ECO:0000256" key="4">
    <source>
        <dbReference type="ARBA" id="ARBA00023136"/>
    </source>
</evidence>